<name>C6E683_GEOSM</name>
<dbReference type="OrthoDB" id="5419086at2"/>
<proteinExistence type="predicted"/>
<dbReference type="EMBL" id="CP001661">
    <property type="protein sequence ID" value="ACT19635.1"/>
    <property type="molecule type" value="Genomic_DNA"/>
</dbReference>
<dbReference type="KEGG" id="gem:GM21_3614"/>
<feature type="transmembrane region" description="Helical" evidence="1">
    <location>
        <begin position="44"/>
        <end position="68"/>
    </location>
</feature>
<organism evidence="3">
    <name type="scientific">Geobacter sp. (strain M21)</name>
    <dbReference type="NCBI Taxonomy" id="443144"/>
    <lineage>
        <taxon>Bacteria</taxon>
        <taxon>Pseudomonadati</taxon>
        <taxon>Thermodesulfobacteriota</taxon>
        <taxon>Desulfuromonadia</taxon>
        <taxon>Geobacterales</taxon>
        <taxon>Geobacteraceae</taxon>
        <taxon>Geobacter</taxon>
    </lineage>
</organism>
<dbReference type="Pfam" id="PF09335">
    <property type="entry name" value="VTT_dom"/>
    <property type="match status" value="1"/>
</dbReference>
<feature type="domain" description="VTT" evidence="2">
    <location>
        <begin position="30"/>
        <end position="140"/>
    </location>
</feature>
<keyword evidence="1" id="KW-1133">Transmembrane helix</keyword>
<dbReference type="AlphaFoldDB" id="C6E683"/>
<keyword evidence="1" id="KW-0812">Transmembrane</keyword>
<dbReference type="PANTHER" id="PTHR42709">
    <property type="entry name" value="ALKALINE PHOSPHATASE LIKE PROTEIN"/>
    <property type="match status" value="1"/>
</dbReference>
<protein>
    <submittedName>
        <fullName evidence="3">Membrane protein-like protein</fullName>
    </submittedName>
</protein>
<dbReference type="HOGENOM" id="CLU_125997_2_0_7"/>
<reference evidence="3" key="1">
    <citation type="submission" date="2009-07" db="EMBL/GenBank/DDBJ databases">
        <title>Complete sequence of Geobacter sp. M21.</title>
        <authorList>
            <consortium name="US DOE Joint Genome Institute"/>
            <person name="Lucas S."/>
            <person name="Copeland A."/>
            <person name="Lapidus A."/>
            <person name="Glavina del Rio T."/>
            <person name="Dalin E."/>
            <person name="Tice H."/>
            <person name="Bruce D."/>
            <person name="Goodwin L."/>
            <person name="Pitluck S."/>
            <person name="Saunders E."/>
            <person name="Brettin T."/>
            <person name="Detter J.C."/>
            <person name="Han C."/>
            <person name="Larimer F."/>
            <person name="Land M."/>
            <person name="Hauser L."/>
            <person name="Kyrpides N."/>
            <person name="Ovchinnikova G."/>
            <person name="Lovley D."/>
        </authorList>
    </citation>
    <scope>NUCLEOTIDE SEQUENCE [LARGE SCALE GENOMIC DNA]</scope>
    <source>
        <strain evidence="3">M21</strain>
    </source>
</reference>
<feature type="transmembrane region" description="Helical" evidence="1">
    <location>
        <begin position="5"/>
        <end position="24"/>
    </location>
</feature>
<dbReference type="eggNOG" id="COG1238">
    <property type="taxonomic scope" value="Bacteria"/>
</dbReference>
<accession>C6E683</accession>
<evidence type="ECO:0000256" key="1">
    <source>
        <dbReference type="SAM" id="Phobius"/>
    </source>
</evidence>
<feature type="transmembrane region" description="Helical" evidence="1">
    <location>
        <begin position="89"/>
        <end position="106"/>
    </location>
</feature>
<sequence length="149" mass="16380">MQDWLVNYGLYSLFILSFLASTLLPLGSEWMVATMILAGEKAWAVVAVATAGNYLGALSTYWIGLYGGDFLKRRVLRMDDTSTKKAEKFYHRFGSISLLFSFLPVIGDPLCLVGGVLRISFIRFTLLVASGKLARYAAVAWLTLQGAAL</sequence>
<dbReference type="InterPro" id="IPR051311">
    <property type="entry name" value="DedA_domain"/>
</dbReference>
<keyword evidence="1" id="KW-0472">Membrane</keyword>
<evidence type="ECO:0000313" key="3">
    <source>
        <dbReference type="EMBL" id="ACT19635.1"/>
    </source>
</evidence>
<dbReference type="STRING" id="443144.GM21_3614"/>
<gene>
    <name evidence="3" type="ordered locus">GM21_3614</name>
</gene>
<evidence type="ECO:0000259" key="2">
    <source>
        <dbReference type="Pfam" id="PF09335"/>
    </source>
</evidence>
<dbReference type="PANTHER" id="PTHR42709:SF4">
    <property type="entry name" value="INNER MEMBRANE PROTEIN YQAA"/>
    <property type="match status" value="1"/>
</dbReference>
<dbReference type="InterPro" id="IPR032816">
    <property type="entry name" value="VTT_dom"/>
</dbReference>